<keyword evidence="2" id="KW-0805">Transcription regulation</keyword>
<comment type="caution">
    <text evidence="10">The sequence shown here is derived from an EMBL/GenBank/DDBJ whole genome shotgun (WGS) entry which is preliminary data.</text>
</comment>
<comment type="subcellular location">
    <subcellularLocation>
        <location evidence="1">Nucleus</location>
    </subcellularLocation>
</comment>
<evidence type="ECO:0000259" key="9">
    <source>
        <dbReference type="PROSITE" id="PS51294"/>
    </source>
</evidence>
<feature type="domain" description="HTH myb-type" evidence="9">
    <location>
        <begin position="108"/>
        <end position="164"/>
    </location>
</feature>
<protein>
    <submittedName>
        <fullName evidence="10">Uncharacterized protein</fullName>
    </submittedName>
</protein>
<dbReference type="InterPro" id="IPR006447">
    <property type="entry name" value="Myb_dom_plants"/>
</dbReference>
<dbReference type="GO" id="GO:0003677">
    <property type="term" value="F:DNA binding"/>
    <property type="evidence" value="ECO:0007669"/>
    <property type="project" value="UniProtKB-KW"/>
</dbReference>
<dbReference type="Proteomes" id="UP001141552">
    <property type="component" value="Unassembled WGS sequence"/>
</dbReference>
<gene>
    <name evidence="10" type="ORF">Tsubulata_018402</name>
</gene>
<proteinExistence type="predicted"/>
<evidence type="ECO:0000259" key="7">
    <source>
        <dbReference type="PROSITE" id="PS50090"/>
    </source>
</evidence>
<dbReference type="EMBL" id="JAKUCV010001759">
    <property type="protein sequence ID" value="KAJ4845141.1"/>
    <property type="molecule type" value="Genomic_DNA"/>
</dbReference>
<keyword evidence="11" id="KW-1185">Reference proteome</keyword>
<evidence type="ECO:0000256" key="4">
    <source>
        <dbReference type="ARBA" id="ARBA00023163"/>
    </source>
</evidence>
<feature type="domain" description="SANT" evidence="8">
    <location>
        <begin position="116"/>
        <end position="164"/>
    </location>
</feature>
<feature type="region of interest" description="Disordered" evidence="6">
    <location>
        <begin position="182"/>
        <end position="211"/>
    </location>
</feature>
<reference evidence="10" key="2">
    <citation type="journal article" date="2023" name="Plants (Basel)">
        <title>Annotation of the Turnera subulata (Passifloraceae) Draft Genome Reveals the S-Locus Evolved after the Divergence of Turneroideae from Passifloroideae in a Stepwise Manner.</title>
        <authorList>
            <person name="Henning P.M."/>
            <person name="Roalson E.H."/>
            <person name="Mir W."/>
            <person name="McCubbin A.G."/>
            <person name="Shore J.S."/>
        </authorList>
    </citation>
    <scope>NUCLEOTIDE SEQUENCE</scope>
    <source>
        <strain evidence="10">F60SS</strain>
    </source>
</reference>
<accession>A0A9Q0G8M4</accession>
<dbReference type="Pfam" id="PF00249">
    <property type="entry name" value="Myb_DNA-binding"/>
    <property type="match status" value="2"/>
</dbReference>
<dbReference type="SUPFAM" id="SSF46689">
    <property type="entry name" value="Homeodomain-like"/>
    <property type="match status" value="2"/>
</dbReference>
<keyword evidence="5" id="KW-0539">Nucleus</keyword>
<feature type="compositionally biased region" description="Polar residues" evidence="6">
    <location>
        <begin position="186"/>
        <end position="200"/>
    </location>
</feature>
<dbReference type="PROSITE" id="PS51293">
    <property type="entry name" value="SANT"/>
    <property type="match status" value="1"/>
</dbReference>
<feature type="compositionally biased region" description="Pro residues" evidence="6">
    <location>
        <begin position="201"/>
        <end position="211"/>
    </location>
</feature>
<dbReference type="InterPro" id="IPR017930">
    <property type="entry name" value="Myb_dom"/>
</dbReference>
<dbReference type="InterPro" id="IPR017884">
    <property type="entry name" value="SANT_dom"/>
</dbReference>
<evidence type="ECO:0000256" key="2">
    <source>
        <dbReference type="ARBA" id="ARBA00023015"/>
    </source>
</evidence>
<dbReference type="AlphaFoldDB" id="A0A9Q0G8M4"/>
<dbReference type="InterPro" id="IPR009057">
    <property type="entry name" value="Homeodomain-like_sf"/>
</dbReference>
<dbReference type="NCBIfam" id="TIGR01557">
    <property type="entry name" value="myb_SHAQKYF"/>
    <property type="match status" value="1"/>
</dbReference>
<dbReference type="PROSITE" id="PS51294">
    <property type="entry name" value="HTH_MYB"/>
    <property type="match status" value="1"/>
</dbReference>
<evidence type="ECO:0000256" key="3">
    <source>
        <dbReference type="ARBA" id="ARBA00023125"/>
    </source>
</evidence>
<dbReference type="PROSITE" id="PS50090">
    <property type="entry name" value="MYB_LIKE"/>
    <property type="match status" value="2"/>
</dbReference>
<dbReference type="InterPro" id="IPR001005">
    <property type="entry name" value="SANT/Myb"/>
</dbReference>
<dbReference type="FunFam" id="1.10.10.60:FF:000154">
    <property type="entry name" value="Transcription factor SRM1"/>
    <property type="match status" value="1"/>
</dbReference>
<evidence type="ECO:0000256" key="6">
    <source>
        <dbReference type="SAM" id="MobiDB-lite"/>
    </source>
</evidence>
<dbReference type="Gene3D" id="1.10.10.60">
    <property type="entry name" value="Homeodomain-like"/>
    <property type="match status" value="2"/>
</dbReference>
<evidence type="ECO:0000259" key="8">
    <source>
        <dbReference type="PROSITE" id="PS51293"/>
    </source>
</evidence>
<name>A0A9Q0G8M4_9ROSI</name>
<evidence type="ECO:0000313" key="10">
    <source>
        <dbReference type="EMBL" id="KAJ4845141.1"/>
    </source>
</evidence>
<reference evidence="10" key="1">
    <citation type="submission" date="2022-02" db="EMBL/GenBank/DDBJ databases">
        <authorList>
            <person name="Henning P.M."/>
            <person name="McCubbin A.G."/>
            <person name="Shore J.S."/>
        </authorList>
    </citation>
    <scope>NUCLEOTIDE SEQUENCE</scope>
    <source>
        <strain evidence="10">F60SS</strain>
        <tissue evidence="10">Leaves</tissue>
    </source>
</reference>
<dbReference type="FunFam" id="1.10.10.60:FF:000009">
    <property type="entry name" value="transcription factor MYB1R1"/>
    <property type="match status" value="1"/>
</dbReference>
<feature type="domain" description="Myb-like" evidence="7">
    <location>
        <begin position="9"/>
        <end position="63"/>
    </location>
</feature>
<evidence type="ECO:0000313" key="11">
    <source>
        <dbReference type="Proteomes" id="UP001141552"/>
    </source>
</evidence>
<keyword evidence="3" id="KW-0238">DNA-binding</keyword>
<dbReference type="PANTHER" id="PTHR44042">
    <property type="entry name" value="DUPLICATED HOMEODOMAIN-LIKE SUPERFAMILY PROTEIN-RELATED"/>
    <property type="match status" value="1"/>
</dbReference>
<evidence type="ECO:0000256" key="1">
    <source>
        <dbReference type="ARBA" id="ARBA00004123"/>
    </source>
</evidence>
<keyword evidence="4" id="KW-0804">Transcription</keyword>
<dbReference type="SMART" id="SM00717">
    <property type="entry name" value="SANT"/>
    <property type="match status" value="2"/>
</dbReference>
<dbReference type="CDD" id="cd00167">
    <property type="entry name" value="SANT"/>
    <property type="match status" value="2"/>
</dbReference>
<dbReference type="OrthoDB" id="118550at2759"/>
<evidence type="ECO:0000256" key="5">
    <source>
        <dbReference type="ARBA" id="ARBA00023242"/>
    </source>
</evidence>
<sequence length="211" mass="24093">MSCYYDNSSSSSPSSKWSRLDDQLFERALVLFPEESPDKWEKIARYVPGKSWSEVKLHYEDLVHDLVEIDSGRVELPGYGDELGSGWGGESGASQVCFGSKGKDRETTERRKGIPWTEEEHRLFLIGLQRYGKGDWRSISRNAVVSRTPTQVASHAQKYFLRLNSMKKDKKRCSIHDITMADPENSAMNPTKPFQNQRSPSPYPPHFGFPM</sequence>
<dbReference type="GO" id="GO:0005634">
    <property type="term" value="C:nucleus"/>
    <property type="evidence" value="ECO:0007669"/>
    <property type="project" value="UniProtKB-SubCell"/>
</dbReference>
<organism evidence="10 11">
    <name type="scientific">Turnera subulata</name>
    <dbReference type="NCBI Taxonomy" id="218843"/>
    <lineage>
        <taxon>Eukaryota</taxon>
        <taxon>Viridiplantae</taxon>
        <taxon>Streptophyta</taxon>
        <taxon>Embryophyta</taxon>
        <taxon>Tracheophyta</taxon>
        <taxon>Spermatophyta</taxon>
        <taxon>Magnoliopsida</taxon>
        <taxon>eudicotyledons</taxon>
        <taxon>Gunneridae</taxon>
        <taxon>Pentapetalae</taxon>
        <taxon>rosids</taxon>
        <taxon>fabids</taxon>
        <taxon>Malpighiales</taxon>
        <taxon>Passifloraceae</taxon>
        <taxon>Turnera</taxon>
    </lineage>
</organism>
<dbReference type="PANTHER" id="PTHR44042:SF67">
    <property type="entry name" value="MYB-LIKE PROTEIN I"/>
    <property type="match status" value="1"/>
</dbReference>
<feature type="domain" description="Myb-like" evidence="7">
    <location>
        <begin position="108"/>
        <end position="160"/>
    </location>
</feature>